<dbReference type="Gene3D" id="3.90.550.10">
    <property type="entry name" value="Spore Coat Polysaccharide Biosynthesis Protein SpsA, Chain A"/>
    <property type="match status" value="1"/>
</dbReference>
<dbReference type="AlphaFoldDB" id="A0A9W6CFI3"/>
<reference evidence="4" key="1">
    <citation type="submission" date="2022-11" db="EMBL/GenBank/DDBJ databases">
        <title>Draft genome sequence of Sellimonas catena strain 18CBH55.</title>
        <authorList>
            <person name="Atsushi H."/>
            <person name="Moriya O."/>
            <person name="Mitsuo S."/>
        </authorList>
    </citation>
    <scope>NUCLEOTIDE SEQUENCE</scope>
    <source>
        <strain evidence="4">18CBH55</strain>
    </source>
</reference>
<evidence type="ECO:0000313" key="5">
    <source>
        <dbReference type="Proteomes" id="UP001145094"/>
    </source>
</evidence>
<dbReference type="EMBL" id="BSCH01000024">
    <property type="protein sequence ID" value="GLG91659.1"/>
    <property type="molecule type" value="Genomic_DNA"/>
</dbReference>
<dbReference type="CDD" id="cd00761">
    <property type="entry name" value="Glyco_tranf_GTA_type"/>
    <property type="match status" value="1"/>
</dbReference>
<dbReference type="RefSeq" id="WP_281845778.1">
    <property type="nucleotide sequence ID" value="NZ_BSCH01000024.1"/>
</dbReference>
<evidence type="ECO:0000259" key="3">
    <source>
        <dbReference type="Pfam" id="PF00535"/>
    </source>
</evidence>
<dbReference type="PANTHER" id="PTHR22916:SF51">
    <property type="entry name" value="GLYCOSYLTRANSFERASE EPSH-RELATED"/>
    <property type="match status" value="1"/>
</dbReference>
<keyword evidence="1" id="KW-0328">Glycosyltransferase</keyword>
<reference evidence="4" key="2">
    <citation type="submission" date="2022-11" db="EMBL/GenBank/DDBJ databases">
        <title>Draft genome sequence of Sellimonas catena strain 18CBH55.</title>
        <authorList>
            <person name="Hisatomi A."/>
            <person name="Ohkuma M."/>
            <person name="Sakamoto M."/>
        </authorList>
    </citation>
    <scope>NUCLEOTIDE SEQUENCE</scope>
    <source>
        <strain evidence="4">18CBH55</strain>
    </source>
</reference>
<dbReference type="GO" id="GO:0016757">
    <property type="term" value="F:glycosyltransferase activity"/>
    <property type="evidence" value="ECO:0007669"/>
    <property type="project" value="UniProtKB-KW"/>
</dbReference>
<sequence length="326" mass="39494">MLSIIVAVYNAESYLERCINSIINQTYQDWELILVNDGSTDRSLKLCQQYAQKDNRIRVFSQKNRGPAAARNVGLRNARGDIWTTLDSDDWIEKDTYELAISNMEKHQAEMVIYGFQYTDGKRIWKTESDRLRQGLYLDEECRKFFLDFLYRKGNKINPFVWLRVMKMDLVKKNNIYFDEELKRSEDFYFLSCIHQKVKRIFVMTQEEKVFYFQNKSSITHSYIKDYWRMVKKVYSQLWIKAESDVEMERRVEYMLLYRARIAIQNEIRSEKNFFEKYKQIKSIMNDKLLKEKNSKLSIRRYIEEFGKKNVLIKLRMAFIYMILNP</sequence>
<organism evidence="4 5">
    <name type="scientific">Sellimonas catena</name>
    <dbReference type="NCBI Taxonomy" id="2994035"/>
    <lineage>
        <taxon>Bacteria</taxon>
        <taxon>Bacillati</taxon>
        <taxon>Bacillota</taxon>
        <taxon>Clostridia</taxon>
        <taxon>Lachnospirales</taxon>
        <taxon>Lachnospiraceae</taxon>
        <taxon>Sellimonas</taxon>
    </lineage>
</organism>
<evidence type="ECO:0000313" key="4">
    <source>
        <dbReference type="EMBL" id="GLG91659.1"/>
    </source>
</evidence>
<evidence type="ECO:0000256" key="1">
    <source>
        <dbReference type="ARBA" id="ARBA00022676"/>
    </source>
</evidence>
<feature type="domain" description="Glycosyltransferase 2-like" evidence="3">
    <location>
        <begin position="3"/>
        <end position="139"/>
    </location>
</feature>
<dbReference type="InterPro" id="IPR001173">
    <property type="entry name" value="Glyco_trans_2-like"/>
</dbReference>
<name>A0A9W6CFI3_9FIRM</name>
<dbReference type="Pfam" id="PF00535">
    <property type="entry name" value="Glycos_transf_2"/>
    <property type="match status" value="1"/>
</dbReference>
<dbReference type="Proteomes" id="UP001145094">
    <property type="component" value="Unassembled WGS sequence"/>
</dbReference>
<comment type="caution">
    <text evidence="4">The sequence shown here is derived from an EMBL/GenBank/DDBJ whole genome shotgun (WGS) entry which is preliminary data.</text>
</comment>
<proteinExistence type="predicted"/>
<dbReference type="InterPro" id="IPR029044">
    <property type="entry name" value="Nucleotide-diphossugar_trans"/>
</dbReference>
<reference evidence="4" key="3">
    <citation type="journal article" date="2023" name="Int. J. Syst. Evol. Microbiol.">
        <title>Sellimonas catena sp. nov., isolated from human faeces.</title>
        <authorList>
            <person name="Hisatomi A."/>
            <person name="Ohkuma M."/>
            <person name="Sakamoto M."/>
        </authorList>
    </citation>
    <scope>NUCLEOTIDE SEQUENCE</scope>
    <source>
        <strain evidence="4">18CBH55</strain>
    </source>
</reference>
<protein>
    <recommendedName>
        <fullName evidence="3">Glycosyltransferase 2-like domain-containing protein</fullName>
    </recommendedName>
</protein>
<keyword evidence="2" id="KW-0808">Transferase</keyword>
<accession>A0A9W6CFI3</accession>
<gene>
    <name evidence="4" type="ORF">Selli2_30860</name>
</gene>
<dbReference type="PANTHER" id="PTHR22916">
    <property type="entry name" value="GLYCOSYLTRANSFERASE"/>
    <property type="match status" value="1"/>
</dbReference>
<dbReference type="SUPFAM" id="SSF53448">
    <property type="entry name" value="Nucleotide-diphospho-sugar transferases"/>
    <property type="match status" value="1"/>
</dbReference>
<evidence type="ECO:0000256" key="2">
    <source>
        <dbReference type="ARBA" id="ARBA00022679"/>
    </source>
</evidence>